<evidence type="ECO:0000313" key="1">
    <source>
        <dbReference type="EMBL" id="MEB4795381.1"/>
    </source>
</evidence>
<dbReference type="EMBL" id="JAROBY010000026">
    <property type="protein sequence ID" value="MEB4795381.1"/>
    <property type="molecule type" value="Genomic_DNA"/>
</dbReference>
<evidence type="ECO:0008006" key="3">
    <source>
        <dbReference type="Google" id="ProtNLM"/>
    </source>
</evidence>
<dbReference type="Proteomes" id="UP001355653">
    <property type="component" value="Unassembled WGS sequence"/>
</dbReference>
<evidence type="ECO:0000313" key="2">
    <source>
        <dbReference type="Proteomes" id="UP001355653"/>
    </source>
</evidence>
<gene>
    <name evidence="1" type="ORF">P5G65_15865</name>
</gene>
<proteinExistence type="predicted"/>
<dbReference type="RefSeq" id="WP_127454938.1">
    <property type="nucleotide sequence ID" value="NZ_JAROBY010000026.1"/>
</dbReference>
<reference evidence="1 2" key="1">
    <citation type="submission" date="2023-03" db="EMBL/GenBank/DDBJ databases">
        <title>Bacillus Genome Sequencing.</title>
        <authorList>
            <person name="Dunlap C."/>
        </authorList>
    </citation>
    <scope>NUCLEOTIDE SEQUENCE [LARGE SCALE GENOMIC DNA]</scope>
    <source>
        <strain evidence="1 2">NRS-1351</strain>
    </source>
</reference>
<sequence length="431" mass="49962">MHPFMGIEQWDKIGMSVAESANRLHRLAYIDRQLARIEAGHLIARPEYELKGALARMVWQDASFNEQCRNRCRQLRLSTAAFDKCPDIALERLTNQVLDSASTLTLLVALYEVVKPAQLEAIDDYMQRAQPIVDEPTIMMLRHQQLDRQMQIDWGQSTVTELLQSASEEERRDAEKWKSLLENLLQRAGGISGTEPRTEHEPLMPEAAFSFELPNVSIRDSRFKTNRRKFDGMTFEDNDAGRFEAMMLHRFYEMTATEALAYIYFSADSKPWAFHYDVARHLWDEARHSWFGEAALRAKGRNVYDIPNWIGFYEMCVNEFDSIDEAYTHLTIAIEKAAMKYPPGKREEWEFCRDKVQDPLMTTFQDFDWADEVVHAGFGQKWIIHDVHQGDQDQAQLAAAVTQEKRTRFMERAVGQATSHKQVTDRFAGGY</sequence>
<organism evidence="1 2">
    <name type="scientific">Paenibacillus chondroitinus</name>
    <dbReference type="NCBI Taxonomy" id="59842"/>
    <lineage>
        <taxon>Bacteria</taxon>
        <taxon>Bacillati</taxon>
        <taxon>Bacillota</taxon>
        <taxon>Bacilli</taxon>
        <taxon>Bacillales</taxon>
        <taxon>Paenibacillaceae</taxon>
        <taxon>Paenibacillus</taxon>
    </lineage>
</organism>
<protein>
    <recommendedName>
        <fullName evidence="3">DUF455 family protein</fullName>
    </recommendedName>
</protein>
<comment type="caution">
    <text evidence="1">The sequence shown here is derived from an EMBL/GenBank/DDBJ whole genome shotgun (WGS) entry which is preliminary data.</text>
</comment>
<keyword evidence="2" id="KW-1185">Reference proteome</keyword>
<accession>A0ABU6DEQ4</accession>
<name>A0ABU6DEQ4_9BACL</name>